<keyword evidence="7 12" id="KW-0067">ATP-binding</keyword>
<comment type="similarity">
    <text evidence="3 12">Belongs to the AAA ATPase family.</text>
</comment>
<evidence type="ECO:0000256" key="2">
    <source>
        <dbReference type="ARBA" id="ARBA00004123"/>
    </source>
</evidence>
<accession>A0A6L2PFI8</accession>
<evidence type="ECO:0000256" key="8">
    <source>
        <dbReference type="ARBA" id="ARBA00022842"/>
    </source>
</evidence>
<dbReference type="FunFam" id="1.10.8.60:FF:000022">
    <property type="entry name" value="Fidgetin like 1"/>
    <property type="match status" value="1"/>
</dbReference>
<evidence type="ECO:0000256" key="9">
    <source>
        <dbReference type="ARBA" id="ARBA00023242"/>
    </source>
</evidence>
<reference evidence="15" key="1">
    <citation type="submission" date="2020-01" db="EMBL/GenBank/DDBJ databases">
        <title>Draft genome sequence of the Termite Coptotermes fromosanus.</title>
        <authorList>
            <person name="Itakura S."/>
            <person name="Yosikawa Y."/>
            <person name="Umezawa K."/>
        </authorList>
    </citation>
    <scope>NUCLEOTIDE SEQUENCE [LARGE SCALE GENOMIC DNA]</scope>
</reference>
<dbReference type="SMART" id="SM00382">
    <property type="entry name" value="AAA"/>
    <property type="match status" value="1"/>
</dbReference>
<dbReference type="FunCoup" id="A0A6L2PFI8">
    <property type="interactions" value="689"/>
</dbReference>
<keyword evidence="4" id="KW-0479">Metal-binding</keyword>
<dbReference type="InterPro" id="IPR041569">
    <property type="entry name" value="AAA_lid_3"/>
</dbReference>
<feature type="domain" description="AAA+ ATPase" evidence="13">
    <location>
        <begin position="401"/>
        <end position="537"/>
    </location>
</feature>
<dbReference type="GO" id="GO:0000070">
    <property type="term" value="P:mitotic sister chromatid segregation"/>
    <property type="evidence" value="ECO:0007669"/>
    <property type="project" value="UniProtKB-ARBA"/>
</dbReference>
<gene>
    <name evidence="14" type="ORF">Cfor_12874</name>
</gene>
<sequence length="648" mass="72196">MASFEDNFLSYYQSQKFQESEYDEFVTCSVQRKCLSQLYLASVTLSSNDASCLLLEEKLQSYSALVDERSEDAVNDYAKSCLTFAADCKNDTQQWKSNLKDAGDTVSKFLQPLNCELVSKTSPYRCSSWDIAEENVSLLLTAQTQACTVMSESCGTQLFNAPSVSGADSLQDISKLAAEDDACKQFVDLCLPNMVEHEILFWSRKIDDASVYGKEGCKAASLFKKCNQSGLHDQHQIPTSLETNSGTHHASNIFHTAKQEMDLQNAKKWLNKGNSFASHYAPEGGSGYHYGGQQKRTLGTRRGVMNKFIPPIRPNMDDDFEGAFGGNQRQREWEQNETEVDERLKNIDPKMVELISSEIMDNRTTVTWDDIAGLEFAKSTIQEVVVWPLLRPDIFIGLRHPPKGILLFGPPGTGKTLIGKCIASQSHSTFFSISASSLTSKWIGDGEKMVRALFAVARCHQPAVIFIDEIDSLLTQRSDTEHESSRRIKTEFLVQLDGAATGEDDRILVIGATNRPQELDEAARRRLVKRLYIPLPEFEARRQIVERLMSNEKHCLTDPEVNEISLLTAGYSGADMKNLCQEASLGPIRSLSFINIQHISPDQVRPVTVDDFKSALTRVRASVSPDDLDSYVAWDKLYGSGGTVVSGT</sequence>
<dbReference type="PROSITE" id="PS00674">
    <property type="entry name" value="AAA"/>
    <property type="match status" value="1"/>
</dbReference>
<evidence type="ECO:0000256" key="6">
    <source>
        <dbReference type="ARBA" id="ARBA00022801"/>
    </source>
</evidence>
<evidence type="ECO:0000256" key="1">
    <source>
        <dbReference type="ARBA" id="ARBA00001946"/>
    </source>
</evidence>
<evidence type="ECO:0000256" key="11">
    <source>
        <dbReference type="ARBA" id="ARBA00049360"/>
    </source>
</evidence>
<proteinExistence type="inferred from homology"/>
<dbReference type="GO" id="GO:0005524">
    <property type="term" value="F:ATP binding"/>
    <property type="evidence" value="ECO:0007669"/>
    <property type="project" value="UniProtKB-KW"/>
</dbReference>
<organism evidence="14 15">
    <name type="scientific">Coptotermes formosanus</name>
    <name type="common">Formosan subterranean termite</name>
    <dbReference type="NCBI Taxonomy" id="36987"/>
    <lineage>
        <taxon>Eukaryota</taxon>
        <taxon>Metazoa</taxon>
        <taxon>Ecdysozoa</taxon>
        <taxon>Arthropoda</taxon>
        <taxon>Hexapoda</taxon>
        <taxon>Insecta</taxon>
        <taxon>Pterygota</taxon>
        <taxon>Neoptera</taxon>
        <taxon>Polyneoptera</taxon>
        <taxon>Dictyoptera</taxon>
        <taxon>Blattodea</taxon>
        <taxon>Blattoidea</taxon>
        <taxon>Termitoidae</taxon>
        <taxon>Rhinotermitidae</taxon>
        <taxon>Coptotermes</taxon>
    </lineage>
</organism>
<dbReference type="Pfam" id="PF09336">
    <property type="entry name" value="Vps4_C"/>
    <property type="match status" value="1"/>
</dbReference>
<keyword evidence="5 12" id="KW-0547">Nucleotide-binding</keyword>
<protein>
    <recommendedName>
        <fullName evidence="10">Fidgetin-like protein 1</fullName>
    </recommendedName>
</protein>
<evidence type="ECO:0000256" key="5">
    <source>
        <dbReference type="ARBA" id="ARBA00022741"/>
    </source>
</evidence>
<dbReference type="PANTHER" id="PTHR23074">
    <property type="entry name" value="AAA DOMAIN-CONTAINING"/>
    <property type="match status" value="1"/>
</dbReference>
<dbReference type="GO" id="GO:0005813">
    <property type="term" value="C:centrosome"/>
    <property type="evidence" value="ECO:0007669"/>
    <property type="project" value="UniProtKB-ARBA"/>
</dbReference>
<dbReference type="InterPro" id="IPR003960">
    <property type="entry name" value="ATPase_AAA_CS"/>
</dbReference>
<comment type="subcellular location">
    <subcellularLocation>
        <location evidence="2">Nucleus</location>
    </subcellularLocation>
</comment>
<dbReference type="GO" id="GO:0005634">
    <property type="term" value="C:nucleus"/>
    <property type="evidence" value="ECO:0007669"/>
    <property type="project" value="UniProtKB-SubCell"/>
</dbReference>
<dbReference type="InterPro" id="IPR027417">
    <property type="entry name" value="P-loop_NTPase"/>
</dbReference>
<evidence type="ECO:0000259" key="13">
    <source>
        <dbReference type="SMART" id="SM00382"/>
    </source>
</evidence>
<dbReference type="GO" id="GO:0051013">
    <property type="term" value="P:microtubule severing"/>
    <property type="evidence" value="ECO:0007669"/>
    <property type="project" value="UniProtKB-ARBA"/>
</dbReference>
<keyword evidence="8" id="KW-0460">Magnesium</keyword>
<dbReference type="EMBL" id="BLKM01000294">
    <property type="protein sequence ID" value="GFG31311.1"/>
    <property type="molecule type" value="Genomic_DNA"/>
</dbReference>
<name>A0A6L2PFI8_COPFO</name>
<comment type="cofactor">
    <cofactor evidence="1">
        <name>Mg(2+)</name>
        <dbReference type="ChEBI" id="CHEBI:18420"/>
    </cofactor>
</comment>
<dbReference type="Gene3D" id="1.10.8.60">
    <property type="match status" value="1"/>
</dbReference>
<dbReference type="Pfam" id="PF00004">
    <property type="entry name" value="AAA"/>
    <property type="match status" value="1"/>
</dbReference>
<dbReference type="Gene3D" id="3.40.50.300">
    <property type="entry name" value="P-loop containing nucleotide triphosphate hydrolases"/>
    <property type="match status" value="1"/>
</dbReference>
<comment type="caution">
    <text evidence="14">The sequence shown here is derived from an EMBL/GenBank/DDBJ whole genome shotgun (WGS) entry which is preliminary data.</text>
</comment>
<keyword evidence="6" id="KW-0378">Hydrolase</keyword>
<dbReference type="GO" id="GO:0016887">
    <property type="term" value="F:ATP hydrolysis activity"/>
    <property type="evidence" value="ECO:0007669"/>
    <property type="project" value="InterPro"/>
</dbReference>
<dbReference type="FunFam" id="3.40.50.300:FF:000093">
    <property type="entry name" value="Fidgetin-like 1"/>
    <property type="match status" value="1"/>
</dbReference>
<dbReference type="InterPro" id="IPR050304">
    <property type="entry name" value="MT-severing_AAA_ATPase"/>
</dbReference>
<dbReference type="InterPro" id="IPR003593">
    <property type="entry name" value="AAA+_ATPase"/>
</dbReference>
<dbReference type="Pfam" id="PF17862">
    <property type="entry name" value="AAA_lid_3"/>
    <property type="match status" value="1"/>
</dbReference>
<dbReference type="CDD" id="cd19525">
    <property type="entry name" value="RecA-like_Figl-1"/>
    <property type="match status" value="1"/>
</dbReference>
<dbReference type="InterPro" id="IPR003959">
    <property type="entry name" value="ATPase_AAA_core"/>
</dbReference>
<evidence type="ECO:0000256" key="7">
    <source>
        <dbReference type="ARBA" id="ARBA00022840"/>
    </source>
</evidence>
<dbReference type="InterPro" id="IPR015415">
    <property type="entry name" value="Spast_Vps4_C"/>
</dbReference>
<dbReference type="InterPro" id="IPR047858">
    <property type="entry name" value="FIGNL1_ATPase"/>
</dbReference>
<keyword evidence="15" id="KW-1185">Reference proteome</keyword>
<dbReference type="GO" id="GO:0008568">
    <property type="term" value="F:microtubule severing ATPase activity"/>
    <property type="evidence" value="ECO:0007669"/>
    <property type="project" value="UniProtKB-ARBA"/>
</dbReference>
<dbReference type="AlphaFoldDB" id="A0A6L2PFI8"/>
<dbReference type="OrthoDB" id="10251136at2759"/>
<dbReference type="SUPFAM" id="SSF52540">
    <property type="entry name" value="P-loop containing nucleoside triphosphate hydrolases"/>
    <property type="match status" value="1"/>
</dbReference>
<dbReference type="GO" id="GO:0005694">
    <property type="term" value="C:chromosome"/>
    <property type="evidence" value="ECO:0007669"/>
    <property type="project" value="UniProtKB-ARBA"/>
</dbReference>
<dbReference type="InParanoid" id="A0A6L2PFI8"/>
<keyword evidence="9" id="KW-0539">Nucleus</keyword>
<evidence type="ECO:0000256" key="3">
    <source>
        <dbReference type="ARBA" id="ARBA00006914"/>
    </source>
</evidence>
<evidence type="ECO:0000313" key="14">
    <source>
        <dbReference type="EMBL" id="GFG31311.1"/>
    </source>
</evidence>
<evidence type="ECO:0000313" key="15">
    <source>
        <dbReference type="Proteomes" id="UP000502823"/>
    </source>
</evidence>
<evidence type="ECO:0000256" key="12">
    <source>
        <dbReference type="RuleBase" id="RU003651"/>
    </source>
</evidence>
<dbReference type="GO" id="GO:0046872">
    <property type="term" value="F:metal ion binding"/>
    <property type="evidence" value="ECO:0007669"/>
    <property type="project" value="UniProtKB-KW"/>
</dbReference>
<comment type="catalytic activity">
    <reaction evidence="11">
        <text>ATP + H2O = ADP + phosphate + H(+)</text>
        <dbReference type="Rhea" id="RHEA:13065"/>
        <dbReference type="ChEBI" id="CHEBI:15377"/>
        <dbReference type="ChEBI" id="CHEBI:15378"/>
        <dbReference type="ChEBI" id="CHEBI:30616"/>
        <dbReference type="ChEBI" id="CHEBI:43474"/>
        <dbReference type="ChEBI" id="CHEBI:456216"/>
    </reaction>
</comment>
<dbReference type="PANTHER" id="PTHR23074:SF17">
    <property type="entry name" value="FIDGETIN-LIKE PROTEIN 1"/>
    <property type="match status" value="1"/>
</dbReference>
<dbReference type="GO" id="GO:0031114">
    <property type="term" value="P:regulation of microtubule depolymerization"/>
    <property type="evidence" value="ECO:0007669"/>
    <property type="project" value="UniProtKB-ARBA"/>
</dbReference>
<evidence type="ECO:0000256" key="4">
    <source>
        <dbReference type="ARBA" id="ARBA00022723"/>
    </source>
</evidence>
<evidence type="ECO:0000256" key="10">
    <source>
        <dbReference type="ARBA" id="ARBA00035694"/>
    </source>
</evidence>
<dbReference type="Proteomes" id="UP000502823">
    <property type="component" value="Unassembled WGS sequence"/>
</dbReference>